<evidence type="ECO:0000256" key="1">
    <source>
        <dbReference type="SAM" id="Phobius"/>
    </source>
</evidence>
<dbReference type="AlphaFoldDB" id="A0AA38Q4P1"/>
<sequence>MAIVQIVMVVMIGSMNILVFLSIPCPFLVSFAWLMLLRCPVQIYNVSHLSFAILVLLVHIPLYLPENK</sequence>
<feature type="transmembrane region" description="Helical" evidence="1">
    <location>
        <begin position="6"/>
        <end position="36"/>
    </location>
</feature>
<keyword evidence="1" id="KW-1133">Transmembrane helix</keyword>
<comment type="caution">
    <text evidence="2">The sequence shown here is derived from an EMBL/GenBank/DDBJ whole genome shotgun (WGS) entry which is preliminary data.</text>
</comment>
<dbReference type="EMBL" id="MU801930">
    <property type="protein sequence ID" value="KAJ3987017.1"/>
    <property type="molecule type" value="Genomic_DNA"/>
</dbReference>
<name>A0AA38Q4P1_9AGAR</name>
<evidence type="ECO:0000313" key="3">
    <source>
        <dbReference type="Proteomes" id="UP001163850"/>
    </source>
</evidence>
<gene>
    <name evidence="2" type="ORF">F5890DRAFT_893270</name>
</gene>
<dbReference type="Proteomes" id="UP001163850">
    <property type="component" value="Unassembled WGS sequence"/>
</dbReference>
<reference evidence="2" key="1">
    <citation type="submission" date="2022-08" db="EMBL/GenBank/DDBJ databases">
        <authorList>
            <consortium name="DOE Joint Genome Institute"/>
            <person name="Min B."/>
            <person name="Riley R."/>
            <person name="Sierra-Patev S."/>
            <person name="Naranjo-Ortiz M."/>
            <person name="Looney B."/>
            <person name="Konkel Z."/>
            <person name="Slot J.C."/>
            <person name="Sakamoto Y."/>
            <person name="Steenwyk J.L."/>
            <person name="Rokas A."/>
            <person name="Carro J."/>
            <person name="Camarero S."/>
            <person name="Ferreira P."/>
            <person name="Molpeceres G."/>
            <person name="Ruiz-Duenas F.J."/>
            <person name="Serrano A."/>
            <person name="Henrissat B."/>
            <person name="Drula E."/>
            <person name="Hughes K.W."/>
            <person name="Mata J.L."/>
            <person name="Ishikawa N.K."/>
            <person name="Vargas-Isla R."/>
            <person name="Ushijima S."/>
            <person name="Smith C.A."/>
            <person name="Ahrendt S."/>
            <person name="Andreopoulos W."/>
            <person name="He G."/>
            <person name="Labutti K."/>
            <person name="Lipzen A."/>
            <person name="Ng V."/>
            <person name="Sandor L."/>
            <person name="Barry K."/>
            <person name="Martinez A.T."/>
            <person name="Xiao Y."/>
            <person name="Gibbons J.G."/>
            <person name="Terashima K."/>
            <person name="Hibbett D.S."/>
            <person name="Grigoriev I.V."/>
        </authorList>
    </citation>
    <scope>NUCLEOTIDE SEQUENCE</scope>
    <source>
        <strain evidence="2">TFB7829</strain>
    </source>
</reference>
<organism evidence="2 3">
    <name type="scientific">Lentinula detonsa</name>
    <dbReference type="NCBI Taxonomy" id="2804962"/>
    <lineage>
        <taxon>Eukaryota</taxon>
        <taxon>Fungi</taxon>
        <taxon>Dikarya</taxon>
        <taxon>Basidiomycota</taxon>
        <taxon>Agaricomycotina</taxon>
        <taxon>Agaricomycetes</taxon>
        <taxon>Agaricomycetidae</taxon>
        <taxon>Agaricales</taxon>
        <taxon>Marasmiineae</taxon>
        <taxon>Omphalotaceae</taxon>
        <taxon>Lentinula</taxon>
    </lineage>
</organism>
<protein>
    <submittedName>
        <fullName evidence="2">Uncharacterized protein</fullName>
    </submittedName>
</protein>
<feature type="transmembrane region" description="Helical" evidence="1">
    <location>
        <begin position="43"/>
        <end position="64"/>
    </location>
</feature>
<accession>A0AA38Q4P1</accession>
<evidence type="ECO:0000313" key="2">
    <source>
        <dbReference type="EMBL" id="KAJ3987017.1"/>
    </source>
</evidence>
<keyword evidence="1" id="KW-0472">Membrane</keyword>
<keyword evidence="1" id="KW-0812">Transmembrane</keyword>
<proteinExistence type="predicted"/>